<comment type="caution">
    <text evidence="1">The sequence shown here is derived from an EMBL/GenBank/DDBJ whole genome shotgun (WGS) entry which is preliminary data.</text>
</comment>
<dbReference type="EMBL" id="PKMF04000095">
    <property type="protein sequence ID" value="KAK7850830.1"/>
    <property type="molecule type" value="Genomic_DNA"/>
</dbReference>
<evidence type="ECO:0000313" key="2">
    <source>
        <dbReference type="Proteomes" id="UP000237347"/>
    </source>
</evidence>
<accession>A0AAW0LHS1</accession>
<protein>
    <submittedName>
        <fullName evidence="1">Uncharacterized protein</fullName>
    </submittedName>
</protein>
<reference evidence="1 2" key="1">
    <citation type="journal article" date="2018" name="Sci. Data">
        <title>The draft genome sequence of cork oak.</title>
        <authorList>
            <person name="Ramos A.M."/>
            <person name="Usie A."/>
            <person name="Barbosa P."/>
            <person name="Barros P.M."/>
            <person name="Capote T."/>
            <person name="Chaves I."/>
            <person name="Simoes F."/>
            <person name="Abreu I."/>
            <person name="Carrasquinho I."/>
            <person name="Faro C."/>
            <person name="Guimaraes J.B."/>
            <person name="Mendonca D."/>
            <person name="Nobrega F."/>
            <person name="Rodrigues L."/>
            <person name="Saibo N.J.M."/>
            <person name="Varela M.C."/>
            <person name="Egas C."/>
            <person name="Matos J."/>
            <person name="Miguel C.M."/>
            <person name="Oliveira M.M."/>
            <person name="Ricardo C.P."/>
            <person name="Goncalves S."/>
        </authorList>
    </citation>
    <scope>NUCLEOTIDE SEQUENCE [LARGE SCALE GENOMIC DNA]</scope>
    <source>
        <strain evidence="2">cv. HL8</strain>
    </source>
</reference>
<keyword evidence="2" id="KW-1185">Reference proteome</keyword>
<name>A0AAW0LHS1_QUESU</name>
<dbReference type="Proteomes" id="UP000237347">
    <property type="component" value="Unassembled WGS sequence"/>
</dbReference>
<evidence type="ECO:0000313" key="1">
    <source>
        <dbReference type="EMBL" id="KAK7850830.1"/>
    </source>
</evidence>
<gene>
    <name evidence="1" type="ORF">CFP56_043666</name>
</gene>
<proteinExistence type="predicted"/>
<sequence length="163" mass="17721">MKAEFTAHFFFTAPPYRIMSPGTLCRPTSVAVGKLSSIDVGELGGIALLSVSVLSPQISLSSSSTSPCPAADRPIRLPGSDHLFLHSPPTQATEELPHYLLLKYLLKQYFGIRKCPLAAILTKIAQSKVYSSFNSSNSRKTLTFLKNLSTATQRLDFENTNGS</sequence>
<organism evidence="1 2">
    <name type="scientific">Quercus suber</name>
    <name type="common">Cork oak</name>
    <dbReference type="NCBI Taxonomy" id="58331"/>
    <lineage>
        <taxon>Eukaryota</taxon>
        <taxon>Viridiplantae</taxon>
        <taxon>Streptophyta</taxon>
        <taxon>Embryophyta</taxon>
        <taxon>Tracheophyta</taxon>
        <taxon>Spermatophyta</taxon>
        <taxon>Magnoliopsida</taxon>
        <taxon>eudicotyledons</taxon>
        <taxon>Gunneridae</taxon>
        <taxon>Pentapetalae</taxon>
        <taxon>rosids</taxon>
        <taxon>fabids</taxon>
        <taxon>Fagales</taxon>
        <taxon>Fagaceae</taxon>
        <taxon>Quercus</taxon>
    </lineage>
</organism>
<dbReference type="AlphaFoldDB" id="A0AAW0LHS1"/>